<sequence>MGHKHKQSEPYVLDFRYTLLPEISEKSCRDHRHRRSWLTTTTERVDSIEDQPRLYKLKIWGILDLVGLPDVPHYIRQLIAQPSKQANAVKLDAMFRLPKTKDNICERTL</sequence>
<dbReference type="EMBL" id="OW240922">
    <property type="protein sequence ID" value="CAH2321335.1"/>
    <property type="molecule type" value="Genomic_DNA"/>
</dbReference>
<gene>
    <name evidence="1" type="ORF">PECUL_23A054465</name>
</gene>
<name>A0AAD1TCA7_PELCU</name>
<keyword evidence="2" id="KW-1185">Reference proteome</keyword>
<evidence type="ECO:0000313" key="1">
    <source>
        <dbReference type="EMBL" id="CAH2321335.1"/>
    </source>
</evidence>
<reference evidence="1" key="1">
    <citation type="submission" date="2022-03" db="EMBL/GenBank/DDBJ databases">
        <authorList>
            <person name="Alioto T."/>
            <person name="Alioto T."/>
            <person name="Gomez Garrido J."/>
        </authorList>
    </citation>
    <scope>NUCLEOTIDE SEQUENCE</scope>
</reference>
<evidence type="ECO:0000313" key="2">
    <source>
        <dbReference type="Proteomes" id="UP001295444"/>
    </source>
</evidence>
<dbReference type="AlphaFoldDB" id="A0AAD1TCA7"/>
<protein>
    <submittedName>
        <fullName evidence="1">Uncharacterized protein</fullName>
    </submittedName>
</protein>
<dbReference type="Proteomes" id="UP001295444">
    <property type="component" value="Chromosome 11"/>
</dbReference>
<organism evidence="1 2">
    <name type="scientific">Pelobates cultripes</name>
    <name type="common">Western spadefoot toad</name>
    <dbReference type="NCBI Taxonomy" id="61616"/>
    <lineage>
        <taxon>Eukaryota</taxon>
        <taxon>Metazoa</taxon>
        <taxon>Chordata</taxon>
        <taxon>Craniata</taxon>
        <taxon>Vertebrata</taxon>
        <taxon>Euteleostomi</taxon>
        <taxon>Amphibia</taxon>
        <taxon>Batrachia</taxon>
        <taxon>Anura</taxon>
        <taxon>Pelobatoidea</taxon>
        <taxon>Pelobatidae</taxon>
        <taxon>Pelobates</taxon>
    </lineage>
</organism>
<proteinExistence type="predicted"/>
<accession>A0AAD1TCA7</accession>